<dbReference type="Proteomes" id="UP000054911">
    <property type="component" value="Unassembled WGS sequence"/>
</dbReference>
<dbReference type="GO" id="GO:0000160">
    <property type="term" value="P:phosphorelay signal transduction system"/>
    <property type="evidence" value="ECO:0007669"/>
    <property type="project" value="InterPro"/>
</dbReference>
<dbReference type="Gene3D" id="3.40.50.2300">
    <property type="match status" value="1"/>
</dbReference>
<evidence type="ECO:0000313" key="4">
    <source>
        <dbReference type="EMBL" id="SAK56077.1"/>
    </source>
</evidence>
<evidence type="ECO:0000313" key="5">
    <source>
        <dbReference type="Proteomes" id="UP000054911"/>
    </source>
</evidence>
<dbReference type="PANTHER" id="PTHR44591:SF3">
    <property type="entry name" value="RESPONSE REGULATORY DOMAIN-CONTAINING PROTEIN"/>
    <property type="match status" value="1"/>
</dbReference>
<comment type="caution">
    <text evidence="4">The sequence shown here is derived from an EMBL/GenBank/DDBJ whole genome shotgun (WGS) entry which is preliminary data.</text>
</comment>
<evidence type="ECO:0000259" key="3">
    <source>
        <dbReference type="PROSITE" id="PS50110"/>
    </source>
</evidence>
<organism evidence="4 5">
    <name type="scientific">Caballeronia pedi</name>
    <dbReference type="NCBI Taxonomy" id="1777141"/>
    <lineage>
        <taxon>Bacteria</taxon>
        <taxon>Pseudomonadati</taxon>
        <taxon>Pseudomonadota</taxon>
        <taxon>Betaproteobacteria</taxon>
        <taxon>Burkholderiales</taxon>
        <taxon>Burkholderiaceae</taxon>
        <taxon>Caballeronia</taxon>
    </lineage>
</organism>
<dbReference type="InterPro" id="IPR050595">
    <property type="entry name" value="Bact_response_regulator"/>
</dbReference>
<dbReference type="STRING" id="1777141.AWB80_02158"/>
<keyword evidence="1 2" id="KW-0597">Phosphoprotein</keyword>
<dbReference type="SMART" id="SM00448">
    <property type="entry name" value="REC"/>
    <property type="match status" value="1"/>
</dbReference>
<feature type="modified residue" description="4-aspartylphosphate" evidence="2">
    <location>
        <position position="52"/>
    </location>
</feature>
<dbReference type="PROSITE" id="PS50110">
    <property type="entry name" value="RESPONSE_REGULATORY"/>
    <property type="match status" value="1"/>
</dbReference>
<dbReference type="PANTHER" id="PTHR44591">
    <property type="entry name" value="STRESS RESPONSE REGULATOR PROTEIN 1"/>
    <property type="match status" value="1"/>
</dbReference>
<dbReference type="Pfam" id="PF00072">
    <property type="entry name" value="Response_reg"/>
    <property type="match status" value="1"/>
</dbReference>
<keyword evidence="5" id="KW-1185">Reference proteome</keyword>
<reference evidence="4" key="1">
    <citation type="submission" date="2016-01" db="EMBL/GenBank/DDBJ databases">
        <authorList>
            <person name="Peeters C."/>
        </authorList>
    </citation>
    <scope>NUCLEOTIDE SEQUENCE [LARGE SCALE GENOMIC DNA]</scope>
    <source>
        <strain evidence="4">LMG 29323</strain>
    </source>
</reference>
<dbReference type="AlphaFoldDB" id="A0A158AGB0"/>
<dbReference type="EMBL" id="FCOE02000005">
    <property type="protein sequence ID" value="SAK56077.1"/>
    <property type="molecule type" value="Genomic_DNA"/>
</dbReference>
<protein>
    <submittedName>
        <fullName evidence="4">Chemotaxis response regulator</fullName>
    </submittedName>
</protein>
<accession>A0A158AGB0</accession>
<dbReference type="CDD" id="cd17574">
    <property type="entry name" value="REC_OmpR"/>
    <property type="match status" value="1"/>
</dbReference>
<evidence type="ECO:0000256" key="2">
    <source>
        <dbReference type="PROSITE-ProRule" id="PRU00169"/>
    </source>
</evidence>
<name>A0A158AGB0_9BURK</name>
<proteinExistence type="predicted"/>
<dbReference type="OrthoDB" id="9800897at2"/>
<dbReference type="RefSeq" id="WP_061174627.1">
    <property type="nucleotide sequence ID" value="NZ_FCOE02000005.1"/>
</dbReference>
<dbReference type="InterPro" id="IPR011006">
    <property type="entry name" value="CheY-like_superfamily"/>
</dbReference>
<dbReference type="InterPro" id="IPR001789">
    <property type="entry name" value="Sig_transdc_resp-reg_receiver"/>
</dbReference>
<sequence>MKKILVVDDEFDILTTWRLVLEMEGYEVSTASNGRSALDAVRANPPALVITDWMMPHMDGVELIRNLAKSDGLANVPVILMSAAANAPALEHPHAQFRRKPLSIDDLIATVKSLIGPA</sequence>
<gene>
    <name evidence="4" type="ORF">AWB80_02158</name>
</gene>
<evidence type="ECO:0000256" key="1">
    <source>
        <dbReference type="ARBA" id="ARBA00022553"/>
    </source>
</evidence>
<dbReference type="SUPFAM" id="SSF52172">
    <property type="entry name" value="CheY-like"/>
    <property type="match status" value="1"/>
</dbReference>
<feature type="domain" description="Response regulatory" evidence="3">
    <location>
        <begin position="3"/>
        <end position="115"/>
    </location>
</feature>